<dbReference type="SUPFAM" id="SSF52402">
    <property type="entry name" value="Adenine nucleotide alpha hydrolases-like"/>
    <property type="match status" value="1"/>
</dbReference>
<dbReference type="EC" id="2.8.1.13" evidence="3 15"/>
<evidence type="ECO:0000259" key="16">
    <source>
        <dbReference type="Pfam" id="PF20258"/>
    </source>
</evidence>
<feature type="site" description="Interaction with tRNA" evidence="15">
    <location>
        <position position="128"/>
    </location>
</feature>
<feature type="binding site" evidence="15">
    <location>
        <position position="38"/>
    </location>
    <ligand>
        <name>ATP</name>
        <dbReference type="ChEBI" id="CHEBI:30616"/>
    </ligand>
</feature>
<feature type="domain" description="tRNA-specific 2-thiouridylase MnmA-like central" evidence="17">
    <location>
        <begin position="208"/>
        <end position="271"/>
    </location>
</feature>
<feature type="domain" description="tRNA-specific 2-thiouridylase MnmA-like C-terminal" evidence="16">
    <location>
        <begin position="281"/>
        <end position="355"/>
    </location>
</feature>
<dbReference type="CDD" id="cd01998">
    <property type="entry name" value="MnmA_TRMU-like"/>
    <property type="match status" value="1"/>
</dbReference>
<keyword evidence="7 15" id="KW-0808">Transferase</keyword>
<dbReference type="AlphaFoldDB" id="C7RGK0"/>
<dbReference type="Pfam" id="PF20258">
    <property type="entry name" value="tRNA_Me_trans_C"/>
    <property type="match status" value="1"/>
</dbReference>
<dbReference type="GO" id="GO:0002143">
    <property type="term" value="P:tRNA wobble position uridine thiolation"/>
    <property type="evidence" value="ECO:0007669"/>
    <property type="project" value="TreeGrafter"/>
</dbReference>
<dbReference type="KEGG" id="apr:Apre_0566"/>
<comment type="catalytic activity">
    <reaction evidence="13 15">
        <text>S-sulfanyl-L-cysteinyl-[protein] + uridine(34) in tRNA + AH2 + ATP = 2-thiouridine(34) in tRNA + L-cysteinyl-[protein] + A + AMP + diphosphate + H(+)</text>
        <dbReference type="Rhea" id="RHEA:47032"/>
        <dbReference type="Rhea" id="RHEA-COMP:10131"/>
        <dbReference type="Rhea" id="RHEA-COMP:11726"/>
        <dbReference type="Rhea" id="RHEA-COMP:11727"/>
        <dbReference type="Rhea" id="RHEA-COMP:11728"/>
        <dbReference type="ChEBI" id="CHEBI:13193"/>
        <dbReference type="ChEBI" id="CHEBI:15378"/>
        <dbReference type="ChEBI" id="CHEBI:17499"/>
        <dbReference type="ChEBI" id="CHEBI:29950"/>
        <dbReference type="ChEBI" id="CHEBI:30616"/>
        <dbReference type="ChEBI" id="CHEBI:33019"/>
        <dbReference type="ChEBI" id="CHEBI:61963"/>
        <dbReference type="ChEBI" id="CHEBI:65315"/>
        <dbReference type="ChEBI" id="CHEBI:87170"/>
        <dbReference type="ChEBI" id="CHEBI:456215"/>
        <dbReference type="EC" id="2.8.1.13"/>
    </reaction>
</comment>
<dbReference type="Pfam" id="PF20259">
    <property type="entry name" value="tRNA_Me_trans_M"/>
    <property type="match status" value="1"/>
</dbReference>
<evidence type="ECO:0000256" key="1">
    <source>
        <dbReference type="ARBA" id="ARBA00004496"/>
    </source>
</evidence>
<dbReference type="InterPro" id="IPR046885">
    <property type="entry name" value="MnmA-like_C"/>
</dbReference>
<dbReference type="InterPro" id="IPR004506">
    <property type="entry name" value="MnmA-like"/>
</dbReference>
<feature type="active site" description="Cysteine persulfide intermediate" evidence="15">
    <location>
        <position position="199"/>
    </location>
</feature>
<keyword evidence="9 15" id="KW-0547">Nucleotide-binding</keyword>
<evidence type="ECO:0000259" key="17">
    <source>
        <dbReference type="Pfam" id="PF20259"/>
    </source>
</evidence>
<dbReference type="Gene3D" id="2.30.30.280">
    <property type="entry name" value="Adenine nucleotide alpha hydrolases-like domains"/>
    <property type="match status" value="1"/>
</dbReference>
<feature type="region of interest" description="Interaction with tRNA" evidence="15">
    <location>
        <begin position="307"/>
        <end position="308"/>
    </location>
</feature>
<evidence type="ECO:0000256" key="10">
    <source>
        <dbReference type="ARBA" id="ARBA00022840"/>
    </source>
</evidence>
<evidence type="ECO:0000313" key="18">
    <source>
        <dbReference type="EMBL" id="ACV28611.1"/>
    </source>
</evidence>
<dbReference type="eggNOG" id="COG0482">
    <property type="taxonomic scope" value="Bacteria"/>
</dbReference>
<feature type="region of interest" description="Interaction with tRNA" evidence="15">
    <location>
        <begin position="149"/>
        <end position="151"/>
    </location>
</feature>
<dbReference type="HAMAP" id="MF_00144">
    <property type="entry name" value="tRNA_thiouridyl_MnmA"/>
    <property type="match status" value="1"/>
</dbReference>
<comment type="similarity">
    <text evidence="2 15">Belongs to the MnmA/TRMU family.</text>
</comment>
<evidence type="ECO:0000256" key="11">
    <source>
        <dbReference type="ARBA" id="ARBA00022884"/>
    </source>
</evidence>
<comment type="function">
    <text evidence="14 15">Catalyzes the 2-thiolation of uridine at the wobble position (U34) of tRNA, leading to the formation of s(2)U34.</text>
</comment>
<evidence type="ECO:0000313" key="19">
    <source>
        <dbReference type="Proteomes" id="UP000002294"/>
    </source>
</evidence>
<dbReference type="InterPro" id="IPR023382">
    <property type="entry name" value="MnmA-like_central_sf"/>
</dbReference>
<gene>
    <name evidence="15" type="primary">mnmA</name>
    <name evidence="18" type="ordered locus">Apre_0566</name>
</gene>
<evidence type="ECO:0000256" key="7">
    <source>
        <dbReference type="ARBA" id="ARBA00022679"/>
    </source>
</evidence>
<dbReference type="Gene3D" id="2.40.30.10">
    <property type="entry name" value="Translation factors"/>
    <property type="match status" value="1"/>
</dbReference>
<dbReference type="NCBIfam" id="NF001138">
    <property type="entry name" value="PRK00143.1"/>
    <property type="match status" value="1"/>
</dbReference>
<feature type="binding site" evidence="15">
    <location>
        <begin position="12"/>
        <end position="19"/>
    </location>
    <ligand>
        <name>ATP</name>
        <dbReference type="ChEBI" id="CHEBI:30616"/>
    </ligand>
</feature>
<dbReference type="STRING" id="525919.Apre_0566"/>
<keyword evidence="8 15" id="KW-0819">tRNA processing</keyword>
<dbReference type="FunFam" id="2.30.30.280:FF:000001">
    <property type="entry name" value="tRNA-specific 2-thiouridylase MnmA"/>
    <property type="match status" value="1"/>
</dbReference>
<dbReference type="RefSeq" id="WP_015777522.1">
    <property type="nucleotide sequence ID" value="NC_013171.1"/>
</dbReference>
<evidence type="ECO:0000256" key="12">
    <source>
        <dbReference type="ARBA" id="ARBA00023157"/>
    </source>
</evidence>
<protein>
    <recommendedName>
        <fullName evidence="4 15">tRNA-specific 2-thiouridylase MnmA</fullName>
        <ecNumber evidence="3 15">2.8.1.13</ecNumber>
    </recommendedName>
</protein>
<accession>C7RGK0</accession>
<evidence type="ECO:0000256" key="14">
    <source>
        <dbReference type="ARBA" id="ARBA00056575"/>
    </source>
</evidence>
<comment type="caution">
    <text evidence="15">Lacks conserved residue(s) required for the propagation of feature annotation.</text>
</comment>
<dbReference type="PANTHER" id="PTHR11933:SF5">
    <property type="entry name" value="MITOCHONDRIAL TRNA-SPECIFIC 2-THIOURIDYLASE 1"/>
    <property type="match status" value="1"/>
</dbReference>
<dbReference type="HOGENOM" id="CLU_035188_1_0_9"/>
<evidence type="ECO:0000256" key="5">
    <source>
        <dbReference type="ARBA" id="ARBA00022490"/>
    </source>
</evidence>
<feature type="site" description="Interaction with tRNA" evidence="15">
    <location>
        <position position="339"/>
    </location>
</feature>
<proteinExistence type="inferred from homology"/>
<feature type="active site" description="Nucleophile" evidence="15">
    <location>
        <position position="103"/>
    </location>
</feature>
<keyword evidence="19" id="KW-1185">Reference proteome</keyword>
<dbReference type="FunFam" id="2.40.30.10:FF:000023">
    <property type="entry name" value="tRNA-specific 2-thiouridylase MnmA"/>
    <property type="match status" value="1"/>
</dbReference>
<dbReference type="GO" id="GO:0103016">
    <property type="term" value="F:tRNA-uridine 2-sulfurtransferase activity"/>
    <property type="evidence" value="ECO:0007669"/>
    <property type="project" value="UniProtKB-EC"/>
</dbReference>
<dbReference type="GO" id="GO:0000049">
    <property type="term" value="F:tRNA binding"/>
    <property type="evidence" value="ECO:0007669"/>
    <property type="project" value="UniProtKB-KW"/>
</dbReference>
<dbReference type="GO" id="GO:0032259">
    <property type="term" value="P:methylation"/>
    <property type="evidence" value="ECO:0007669"/>
    <property type="project" value="UniProtKB-KW"/>
</dbReference>
<dbReference type="GO" id="GO:0008168">
    <property type="term" value="F:methyltransferase activity"/>
    <property type="evidence" value="ECO:0007669"/>
    <property type="project" value="UniProtKB-KW"/>
</dbReference>
<sequence length="372" mass="41598">MKEKKDTKVVVGVSGGVDSSVAALLLKEEGYDVVGIFMKNWDDTDENGVCTAEVDYEDAVAVCNQIGIPYYSINFEKEYYDRVFTYFLDEYKKGRTPNPDIMCNKEIKFKAFLDFAKSLGADYVATGHYARVDRSGDETVMLRGLDSNKDQTYFLSQLSQEQIKDVLFPVGELQKSEVREIAHKYKLATADKKDSTGICFIGERDFNEFLSNYLPAQAGDIVDTDGNVLGKHDGLMFHTIGQRRGLGIGGEGEAWFVCGKDLKKNELIVCQGKNNPLLFSNKLYASEFSTFTEKKIPKEFDCTAKFRYRQADIKAHVKVLEDGKVEVTYDRTKAVTPGQAAVFYQGEVCIGSAIIDEVYNDGKKIIGIGLII</sequence>
<dbReference type="Pfam" id="PF03054">
    <property type="entry name" value="tRNA_Me_trans"/>
    <property type="match status" value="1"/>
</dbReference>
<dbReference type="Proteomes" id="UP000002294">
    <property type="component" value="Chromosome"/>
</dbReference>
<dbReference type="OrthoDB" id="9800696at2"/>
<keyword evidence="12" id="KW-1015">Disulfide bond</keyword>
<keyword evidence="6 15" id="KW-0820">tRNA-binding</keyword>
<keyword evidence="5 15" id="KW-0963">Cytoplasm</keyword>
<dbReference type="EMBL" id="CP001708">
    <property type="protein sequence ID" value="ACV28611.1"/>
    <property type="molecule type" value="Genomic_DNA"/>
</dbReference>
<dbReference type="NCBIfam" id="TIGR00420">
    <property type="entry name" value="trmU"/>
    <property type="match status" value="1"/>
</dbReference>
<comment type="subcellular location">
    <subcellularLocation>
        <location evidence="1 15">Cytoplasm</location>
    </subcellularLocation>
</comment>
<evidence type="ECO:0000256" key="4">
    <source>
        <dbReference type="ARBA" id="ARBA00013805"/>
    </source>
</evidence>
<keyword evidence="10 15" id="KW-0067">ATP-binding</keyword>
<dbReference type="GO" id="GO:0005737">
    <property type="term" value="C:cytoplasm"/>
    <property type="evidence" value="ECO:0007669"/>
    <property type="project" value="UniProtKB-SubCell"/>
</dbReference>
<dbReference type="Gene3D" id="3.40.50.620">
    <property type="entry name" value="HUPs"/>
    <property type="match status" value="1"/>
</dbReference>
<feature type="binding site" evidence="15">
    <location>
        <position position="127"/>
    </location>
    <ligand>
        <name>ATP</name>
        <dbReference type="ChEBI" id="CHEBI:30616"/>
    </ligand>
</feature>
<dbReference type="InterPro" id="IPR014729">
    <property type="entry name" value="Rossmann-like_a/b/a_fold"/>
</dbReference>
<name>C7RGK0_ANAPD</name>
<evidence type="ECO:0000256" key="3">
    <source>
        <dbReference type="ARBA" id="ARBA00011949"/>
    </source>
</evidence>
<evidence type="ECO:0000256" key="9">
    <source>
        <dbReference type="ARBA" id="ARBA00022741"/>
    </source>
</evidence>
<evidence type="ECO:0000256" key="15">
    <source>
        <dbReference type="HAMAP-Rule" id="MF_00144"/>
    </source>
</evidence>
<evidence type="ECO:0000256" key="8">
    <source>
        <dbReference type="ARBA" id="ARBA00022694"/>
    </source>
</evidence>
<evidence type="ECO:0000256" key="13">
    <source>
        <dbReference type="ARBA" id="ARBA00051542"/>
    </source>
</evidence>
<evidence type="ECO:0000256" key="6">
    <source>
        <dbReference type="ARBA" id="ARBA00022555"/>
    </source>
</evidence>
<dbReference type="FunFam" id="3.40.50.620:FF:000004">
    <property type="entry name" value="tRNA-specific 2-thiouridylase MnmA"/>
    <property type="match status" value="1"/>
</dbReference>
<dbReference type="GO" id="GO:0005524">
    <property type="term" value="F:ATP binding"/>
    <property type="evidence" value="ECO:0007669"/>
    <property type="project" value="UniProtKB-KW"/>
</dbReference>
<reference evidence="18 19" key="1">
    <citation type="journal article" date="2009" name="Stand. Genomic Sci.">
        <title>Complete genome sequence of Anaerococcus prevotii type strain (PC1).</title>
        <authorList>
            <person name="Labutti K."/>
            <person name="Pukall R."/>
            <person name="Steenblock K."/>
            <person name="Glavina Del Rio T."/>
            <person name="Tice H."/>
            <person name="Copeland A."/>
            <person name="Cheng J.F."/>
            <person name="Lucas S."/>
            <person name="Chen F."/>
            <person name="Nolan M."/>
            <person name="Bruce D."/>
            <person name="Goodwin L."/>
            <person name="Pitluck S."/>
            <person name="Ivanova N."/>
            <person name="Mavromatis K."/>
            <person name="Ovchinnikova G."/>
            <person name="Pati A."/>
            <person name="Chen A."/>
            <person name="Palaniappan K."/>
            <person name="Land M."/>
            <person name="Hauser L."/>
            <person name="Chang Y.J."/>
            <person name="Jeffries C.D."/>
            <person name="Chain P."/>
            <person name="Saunders E."/>
            <person name="Brettin T."/>
            <person name="Detter J.C."/>
            <person name="Han C."/>
            <person name="Goker M."/>
            <person name="Bristow J."/>
            <person name="Eisen J.A."/>
            <person name="Markowitz V."/>
            <person name="Hugenholtz P."/>
            <person name="Kyrpides N.C."/>
            <person name="Klenk H.P."/>
            <person name="Lapidus A."/>
        </authorList>
    </citation>
    <scope>NUCLEOTIDE SEQUENCE [LARGE SCALE GENOMIC DNA]</scope>
    <source>
        <strain evidence="19">ATCC 9321 / DSM 20548 / JCM 6508 / NCTC 11806 / PC1</strain>
    </source>
</reference>
<keyword evidence="18" id="KW-0489">Methyltransferase</keyword>
<organism evidence="18 19">
    <name type="scientific">Anaerococcus prevotii (strain ATCC 9321 / DSM 20548 / JCM 6508 / NCTC 11806 / PC1)</name>
    <name type="common">Peptostreptococcus prevotii</name>
    <name type="synonym">Peptococcus prevotii</name>
    <dbReference type="NCBI Taxonomy" id="525919"/>
    <lineage>
        <taxon>Bacteria</taxon>
        <taxon>Bacillati</taxon>
        <taxon>Bacillota</taxon>
        <taxon>Tissierellia</taxon>
        <taxon>Tissierellales</taxon>
        <taxon>Peptoniphilaceae</taxon>
        <taxon>Anaerococcus</taxon>
    </lineage>
</organism>
<feature type="region of interest" description="Interaction with target base in tRNA" evidence="15">
    <location>
        <begin position="98"/>
        <end position="100"/>
    </location>
</feature>
<dbReference type="InterPro" id="IPR046884">
    <property type="entry name" value="MnmA-like_central"/>
</dbReference>
<evidence type="ECO:0000256" key="2">
    <source>
        <dbReference type="ARBA" id="ARBA00006191"/>
    </source>
</evidence>
<dbReference type="PANTHER" id="PTHR11933">
    <property type="entry name" value="TRNA 5-METHYLAMINOMETHYL-2-THIOURIDYLATE -METHYLTRANSFERASE"/>
    <property type="match status" value="1"/>
</dbReference>
<keyword evidence="11 15" id="KW-0694">RNA-binding</keyword>